<dbReference type="EMBL" id="CP022098">
    <property type="protein sequence ID" value="ATB42857.1"/>
    <property type="molecule type" value="Genomic_DNA"/>
</dbReference>
<evidence type="ECO:0000259" key="2">
    <source>
        <dbReference type="Pfam" id="PF08450"/>
    </source>
</evidence>
<keyword evidence="1" id="KW-0472">Membrane</keyword>
<dbReference type="Proteomes" id="UP000217257">
    <property type="component" value="Chromosome"/>
</dbReference>
<dbReference type="SUPFAM" id="SSF63829">
    <property type="entry name" value="Calcium-dependent phosphotriesterase"/>
    <property type="match status" value="1"/>
</dbReference>
<dbReference type="PANTHER" id="PTHR11799">
    <property type="entry name" value="PARAOXONASE"/>
    <property type="match status" value="1"/>
</dbReference>
<keyword evidence="1" id="KW-0812">Transmembrane</keyword>
<dbReference type="InterPro" id="IPR051288">
    <property type="entry name" value="Serum_paraoxonase/arylesterase"/>
</dbReference>
<dbReference type="Gene3D" id="2.120.10.30">
    <property type="entry name" value="TolB, C-terminal domain"/>
    <property type="match status" value="1"/>
</dbReference>
<organism evidence="3 4">
    <name type="scientific">Cystobacter fuscus</name>
    <dbReference type="NCBI Taxonomy" id="43"/>
    <lineage>
        <taxon>Bacteria</taxon>
        <taxon>Pseudomonadati</taxon>
        <taxon>Myxococcota</taxon>
        <taxon>Myxococcia</taxon>
        <taxon>Myxococcales</taxon>
        <taxon>Cystobacterineae</taxon>
        <taxon>Archangiaceae</taxon>
        <taxon>Cystobacter</taxon>
    </lineage>
</organism>
<protein>
    <recommendedName>
        <fullName evidence="2">SMP-30/Gluconolactonase/LRE-like region domain-containing protein</fullName>
    </recommendedName>
</protein>
<accession>A0A250JH93</accession>
<dbReference type="InterPro" id="IPR011042">
    <property type="entry name" value="6-blade_b-propeller_TolB-like"/>
</dbReference>
<dbReference type="InterPro" id="IPR013658">
    <property type="entry name" value="SGL"/>
</dbReference>
<proteinExistence type="predicted"/>
<evidence type="ECO:0000256" key="1">
    <source>
        <dbReference type="SAM" id="Phobius"/>
    </source>
</evidence>
<reference evidence="3 4" key="1">
    <citation type="submission" date="2017-06" db="EMBL/GenBank/DDBJ databases">
        <title>Sequencing and comparative analysis of myxobacterial genomes.</title>
        <authorList>
            <person name="Rupp O."/>
            <person name="Goesmann A."/>
            <person name="Sogaard-Andersen L."/>
        </authorList>
    </citation>
    <scope>NUCLEOTIDE SEQUENCE [LARGE SCALE GENOMIC DNA]</scope>
    <source>
        <strain evidence="3 4">DSM 52655</strain>
    </source>
</reference>
<feature type="domain" description="SMP-30/Gluconolactonase/LRE-like region" evidence="2">
    <location>
        <begin position="188"/>
        <end position="293"/>
    </location>
</feature>
<dbReference type="PANTHER" id="PTHR11799:SF12">
    <property type="entry name" value="PARAOXONASE-RELATED"/>
    <property type="match status" value="1"/>
</dbReference>
<dbReference type="Pfam" id="PF08450">
    <property type="entry name" value="SGL"/>
    <property type="match status" value="1"/>
</dbReference>
<evidence type="ECO:0000313" key="4">
    <source>
        <dbReference type="Proteomes" id="UP000217257"/>
    </source>
</evidence>
<dbReference type="KEGG" id="cfus:CYFUS_008336"/>
<sequence>MPSPGGDATRAPAAPRRLFRRGLRIAARGLLALLVFAAAFALYWKLWPAGRGVGRECELKSGVHALCGINKPEDMLRLGDSAWVVTGNMGNDDWAGGGFYAIRIGDEAFRAMTPDLSRPVSPTYRDCPGAPDPKLFSAHGVALRARANDEYTLYAVNHGGRESIEVFDVRVSSEGPELTWTGCVVLPPEHAANSVAPLPDGGIVATIPRLPSSSEGVVLQWVPGGGWTEVPGTRLEGDNGLLVSPDGTRLYVNEYNNSRVHELSLDGAATHSRSVDLGFHPDNIRFAPDGSILATGHPDSIVVVGLCGFLVKCGIETEVARIDPTTFQATTLFERGANETFSGGTSAVVIGDELWIGSFVSRALLIVPLGELRQPLGAPAASPTHE</sequence>
<name>A0A250JH93_9BACT</name>
<dbReference type="AlphaFoldDB" id="A0A250JH93"/>
<keyword evidence="1" id="KW-1133">Transmembrane helix</keyword>
<feature type="transmembrane region" description="Helical" evidence="1">
    <location>
        <begin position="25"/>
        <end position="47"/>
    </location>
</feature>
<gene>
    <name evidence="3" type="ORF">CYFUS_008336</name>
</gene>
<evidence type="ECO:0000313" key="3">
    <source>
        <dbReference type="EMBL" id="ATB42857.1"/>
    </source>
</evidence>